<feature type="transmembrane region" description="Helical" evidence="10">
    <location>
        <begin position="443"/>
        <end position="462"/>
    </location>
</feature>
<feature type="domain" description="Amino acid permease/ SLC12A" evidence="11">
    <location>
        <begin position="85"/>
        <end position="523"/>
    </location>
</feature>
<evidence type="ECO:0000256" key="9">
    <source>
        <dbReference type="SAM" id="MobiDB-lite"/>
    </source>
</evidence>
<evidence type="ECO:0000256" key="8">
    <source>
        <dbReference type="ARBA" id="ARBA00023136"/>
    </source>
</evidence>
<dbReference type="PIRSF" id="PIRSF006060">
    <property type="entry name" value="AA_transporter"/>
    <property type="match status" value="1"/>
</dbReference>
<dbReference type="EMBL" id="JACBZY010000001">
    <property type="protein sequence ID" value="NYG98219.1"/>
    <property type="molecule type" value="Genomic_DNA"/>
</dbReference>
<dbReference type="FunFam" id="1.20.1740.10:FF:000001">
    <property type="entry name" value="Amino acid permease"/>
    <property type="match status" value="1"/>
</dbReference>
<dbReference type="Proteomes" id="UP000553888">
    <property type="component" value="Unassembled WGS sequence"/>
</dbReference>
<comment type="subcellular location">
    <subcellularLocation>
        <location evidence="1">Cell membrane</location>
        <topology evidence="1">Multi-pass membrane protein</topology>
    </subcellularLocation>
</comment>
<evidence type="ECO:0000256" key="2">
    <source>
        <dbReference type="ARBA" id="ARBA00008583"/>
    </source>
</evidence>
<feature type="transmembrane region" description="Helical" evidence="10">
    <location>
        <begin position="87"/>
        <end position="106"/>
    </location>
</feature>
<comment type="similarity">
    <text evidence="2">Belongs to the amino acid-polyamine-organocation (APC) superfamily. Amino acid transporter (AAT) (TC 2.A.3.1) family.</text>
</comment>
<evidence type="ECO:0000256" key="5">
    <source>
        <dbReference type="ARBA" id="ARBA00022692"/>
    </source>
</evidence>
<feature type="transmembrane region" description="Helical" evidence="10">
    <location>
        <begin position="112"/>
        <end position="136"/>
    </location>
</feature>
<keyword evidence="7 10" id="KW-1133">Transmembrane helix</keyword>
<evidence type="ECO:0000256" key="3">
    <source>
        <dbReference type="ARBA" id="ARBA00022448"/>
    </source>
</evidence>
<dbReference type="GO" id="GO:0055085">
    <property type="term" value="P:transmembrane transport"/>
    <property type="evidence" value="ECO:0007669"/>
    <property type="project" value="InterPro"/>
</dbReference>
<sequence>MTDEDRGSGVPGNGAGANGAPGGVPSGTSGPASTPSPERHRDVEVADLADRLENERETTGDRGHAEHEFDSEDAGYHKSLKPRQIQMIAIGGAIGTGLFLGAGGRLHDAGPALAIVYLVCGFFAFLILRALGELVLHRPSSGSFVSYAREFFGEKVAYGAGWLYFLNWATTAIVDVTAVALYVQFWKIYLPWLADFPTWITSLVALALVLGLNLVSVKVFGEMEFWFALIKVTALIAFLVVGIVFLIFVGKTDVGPTGISVISENGGFFPLGAIPGVLAITGVVFAYAAIELVGTAAGETKEPAKVMPKAVNTVIVRIAIFYVGSVLLLSFLLPYTQYGANESPFVTFFSHVGGKELSNTIASIMNFVVLTAALSSLNAGLYSTGRILRSMSANGSAPKFTGVMNKAGVPYGGILLTAGIALLGIGLNAWLGASEAFKVVLDVAALGIIGGWATIMICQIQLQRWSKQGKATRPHFRLFGAPFTAYLTLAFLAFVLVSEAFSESGRWVLASLVVLIPLLILGWFLQRKRILEAARIREGYTGAFSVRAERPNFDATRDKR</sequence>
<feature type="transmembrane region" description="Helical" evidence="10">
    <location>
        <begin position="409"/>
        <end position="431"/>
    </location>
</feature>
<evidence type="ECO:0000256" key="10">
    <source>
        <dbReference type="SAM" id="Phobius"/>
    </source>
</evidence>
<accession>A0A852YKG3</accession>
<evidence type="ECO:0000256" key="6">
    <source>
        <dbReference type="ARBA" id="ARBA00022970"/>
    </source>
</evidence>
<feature type="transmembrane region" description="Helical" evidence="10">
    <location>
        <begin position="156"/>
        <end position="184"/>
    </location>
</feature>
<keyword evidence="4" id="KW-1003">Cell membrane</keyword>
<feature type="transmembrane region" description="Helical" evidence="10">
    <location>
        <begin position="314"/>
        <end position="335"/>
    </location>
</feature>
<dbReference type="Gene3D" id="1.20.1740.10">
    <property type="entry name" value="Amino acid/polyamine transporter I"/>
    <property type="match status" value="1"/>
</dbReference>
<dbReference type="PROSITE" id="PS00218">
    <property type="entry name" value="AMINO_ACID_PERMEASE_1"/>
    <property type="match status" value="1"/>
</dbReference>
<feature type="transmembrane region" description="Helical" evidence="10">
    <location>
        <begin position="196"/>
        <end position="215"/>
    </location>
</feature>
<organism evidence="12 13">
    <name type="scientific">Schumannella luteola</name>
    <dbReference type="NCBI Taxonomy" id="472059"/>
    <lineage>
        <taxon>Bacteria</taxon>
        <taxon>Bacillati</taxon>
        <taxon>Actinomycetota</taxon>
        <taxon>Actinomycetes</taxon>
        <taxon>Micrococcales</taxon>
        <taxon>Microbacteriaceae</taxon>
        <taxon>Schumannella</taxon>
    </lineage>
</organism>
<feature type="compositionally biased region" description="Basic and acidic residues" evidence="9">
    <location>
        <begin position="37"/>
        <end position="68"/>
    </location>
</feature>
<dbReference type="GO" id="GO:0005886">
    <property type="term" value="C:plasma membrane"/>
    <property type="evidence" value="ECO:0007669"/>
    <property type="project" value="UniProtKB-SubCell"/>
</dbReference>
<comment type="caution">
    <text evidence="12">The sequence shown here is derived from an EMBL/GenBank/DDBJ whole genome shotgun (WGS) entry which is preliminary data.</text>
</comment>
<feature type="transmembrane region" description="Helical" evidence="10">
    <location>
        <begin position="507"/>
        <end position="525"/>
    </location>
</feature>
<keyword evidence="3" id="KW-0813">Transport</keyword>
<evidence type="ECO:0000313" key="13">
    <source>
        <dbReference type="Proteomes" id="UP000553888"/>
    </source>
</evidence>
<keyword evidence="8 10" id="KW-0472">Membrane</keyword>
<protein>
    <submittedName>
        <fullName evidence="12">L-asparagine permease</fullName>
    </submittedName>
</protein>
<dbReference type="PANTHER" id="PTHR43495">
    <property type="entry name" value="GABA PERMEASE"/>
    <property type="match status" value="1"/>
</dbReference>
<keyword evidence="6" id="KW-0029">Amino-acid transport</keyword>
<keyword evidence="5 10" id="KW-0812">Transmembrane</keyword>
<dbReference type="InterPro" id="IPR004840">
    <property type="entry name" value="Amino_acid_permease_CS"/>
</dbReference>
<feature type="transmembrane region" description="Helical" evidence="10">
    <location>
        <begin position="483"/>
        <end position="501"/>
    </location>
</feature>
<feature type="compositionally biased region" description="Gly residues" evidence="9">
    <location>
        <begin position="9"/>
        <end position="25"/>
    </location>
</feature>
<feature type="transmembrane region" description="Helical" evidence="10">
    <location>
        <begin position="227"/>
        <end position="248"/>
    </location>
</feature>
<feature type="region of interest" description="Disordered" evidence="9">
    <location>
        <begin position="1"/>
        <end position="75"/>
    </location>
</feature>
<feature type="compositionally biased region" description="Low complexity" evidence="9">
    <location>
        <begin position="26"/>
        <end position="36"/>
    </location>
</feature>
<name>A0A852YKG3_9MICO</name>
<dbReference type="GO" id="GO:0006865">
    <property type="term" value="P:amino acid transport"/>
    <property type="evidence" value="ECO:0007669"/>
    <property type="project" value="UniProtKB-KW"/>
</dbReference>
<evidence type="ECO:0000313" key="12">
    <source>
        <dbReference type="EMBL" id="NYG98219.1"/>
    </source>
</evidence>
<dbReference type="AlphaFoldDB" id="A0A852YKG3"/>
<dbReference type="Pfam" id="PF00324">
    <property type="entry name" value="AA_permease"/>
    <property type="match status" value="1"/>
</dbReference>
<feature type="transmembrane region" description="Helical" evidence="10">
    <location>
        <begin position="361"/>
        <end position="382"/>
    </location>
</feature>
<evidence type="ECO:0000256" key="4">
    <source>
        <dbReference type="ARBA" id="ARBA00022475"/>
    </source>
</evidence>
<evidence type="ECO:0000256" key="1">
    <source>
        <dbReference type="ARBA" id="ARBA00004651"/>
    </source>
</evidence>
<reference evidence="12 13" key="1">
    <citation type="submission" date="2020-07" db="EMBL/GenBank/DDBJ databases">
        <title>Sequencing the genomes of 1000 actinobacteria strains.</title>
        <authorList>
            <person name="Klenk H.-P."/>
        </authorList>
    </citation>
    <scope>NUCLEOTIDE SEQUENCE [LARGE SCALE GENOMIC DNA]</scope>
    <source>
        <strain evidence="12 13">DSM 23141</strain>
    </source>
</reference>
<keyword evidence="13" id="KW-1185">Reference proteome</keyword>
<dbReference type="PANTHER" id="PTHR43495:SF1">
    <property type="entry name" value="L-ASPARAGINE PERMEASE"/>
    <property type="match status" value="1"/>
</dbReference>
<dbReference type="InterPro" id="IPR004841">
    <property type="entry name" value="AA-permease/SLC12A_dom"/>
</dbReference>
<evidence type="ECO:0000259" key="11">
    <source>
        <dbReference type="Pfam" id="PF00324"/>
    </source>
</evidence>
<evidence type="ECO:0000256" key="7">
    <source>
        <dbReference type="ARBA" id="ARBA00022989"/>
    </source>
</evidence>
<proteinExistence type="inferred from homology"/>
<gene>
    <name evidence="12" type="ORF">BJ979_000845</name>
</gene>
<feature type="transmembrane region" description="Helical" evidence="10">
    <location>
        <begin position="268"/>
        <end position="293"/>
    </location>
</feature>